<accession>A0A151B403</accession>
<evidence type="ECO:0000313" key="4">
    <source>
        <dbReference type="EMBL" id="KYH34654.1"/>
    </source>
</evidence>
<sequence length="475" mass="54829">MKKIAVILILLAGIITSSAYCSYVYFTVKDWNDLIYKGVKIEDTDLSGMTKEEAMNIIKRNYSDKVLKKKIIIKYRENEYHIDYEQLNAKYNIQDTVEEAYAYAKDKGMFQKYKLINNPKEKIFKLRFQYNDRFIDEIVENMKKDINREPIDAKITMVKRGVFNVTPEVVGKTLEEEKLKNQILSKINGKFDENEIITIEAPVRDIVPKYTKDVLSKIDSKISSYETSFRTSGVARSNNIIIATKSINGTLLLPGEEFSFNGVVGKRTADKGYQAAHVIIRDKLVNGLGGGICQVSSTLYNALLLAHIDPTERKHHTIASSYVPIGRDATVDWGNIDFKFVNTLEYPIYIEGFIYNKRLHFNIYSNSTLKRWSYKVFNDVYEILEPKNKIIEDPKMYEDEQKIEKHSYRGFKVKVYRNVYKDGVFVKKELISQDYIPPINGIIRKGTKKRPINKNEVPKDEMPKEEGNDVTNGAA</sequence>
<dbReference type="OrthoDB" id="9797191at2"/>
<dbReference type="RefSeq" id="WP_066824454.1">
    <property type="nucleotide sequence ID" value="NZ_LTBA01000012.1"/>
</dbReference>
<gene>
    <name evidence="4" type="primary">vanW</name>
    <name evidence="4" type="ORF">CLTEP_13710</name>
</gene>
<feature type="domain" description="G5" evidence="3">
    <location>
        <begin position="369"/>
        <end position="449"/>
    </location>
</feature>
<proteinExistence type="predicted"/>
<evidence type="ECO:0000256" key="1">
    <source>
        <dbReference type="ARBA" id="ARBA00022729"/>
    </source>
</evidence>
<feature type="compositionally biased region" description="Basic and acidic residues" evidence="2">
    <location>
        <begin position="456"/>
        <end position="467"/>
    </location>
</feature>
<dbReference type="STRING" id="1121338.CLTEP_13710"/>
<dbReference type="Pfam" id="PF07501">
    <property type="entry name" value="G5"/>
    <property type="match status" value="1"/>
</dbReference>
<protein>
    <submittedName>
        <fullName evidence="4">Vancomycin B-type resistance protein VanW</fullName>
    </submittedName>
</protein>
<dbReference type="Pfam" id="PF12229">
    <property type="entry name" value="PG_binding_4"/>
    <property type="match status" value="1"/>
</dbReference>
<dbReference type="SMART" id="SM01208">
    <property type="entry name" value="G5"/>
    <property type="match status" value="1"/>
</dbReference>
<dbReference type="PANTHER" id="PTHR35788:SF1">
    <property type="entry name" value="EXPORTED PROTEIN"/>
    <property type="match status" value="1"/>
</dbReference>
<comment type="caution">
    <text evidence="4">The sequence shown here is derived from an EMBL/GenBank/DDBJ whole genome shotgun (WGS) entry which is preliminary data.</text>
</comment>
<evidence type="ECO:0000313" key="5">
    <source>
        <dbReference type="Proteomes" id="UP000075531"/>
    </source>
</evidence>
<dbReference type="InterPro" id="IPR052913">
    <property type="entry name" value="Glycopeptide_resist_protein"/>
</dbReference>
<dbReference type="InterPro" id="IPR007391">
    <property type="entry name" value="Vancomycin_resist_VanW"/>
</dbReference>
<dbReference type="PATRIC" id="fig|1121338.3.peg.1407"/>
<dbReference type="EMBL" id="LTBA01000012">
    <property type="protein sequence ID" value="KYH34654.1"/>
    <property type="molecule type" value="Genomic_DNA"/>
</dbReference>
<dbReference type="InterPro" id="IPR022029">
    <property type="entry name" value="YoaR-like_PG-bd"/>
</dbReference>
<name>A0A151B403_9CLOT</name>
<organism evidence="4 5">
    <name type="scientific">Clostridium tepidiprofundi DSM 19306</name>
    <dbReference type="NCBI Taxonomy" id="1121338"/>
    <lineage>
        <taxon>Bacteria</taxon>
        <taxon>Bacillati</taxon>
        <taxon>Bacillota</taxon>
        <taxon>Clostridia</taxon>
        <taxon>Eubacteriales</taxon>
        <taxon>Clostridiaceae</taxon>
        <taxon>Clostridium</taxon>
    </lineage>
</organism>
<evidence type="ECO:0000256" key="2">
    <source>
        <dbReference type="SAM" id="MobiDB-lite"/>
    </source>
</evidence>
<feature type="region of interest" description="Disordered" evidence="2">
    <location>
        <begin position="447"/>
        <end position="475"/>
    </location>
</feature>
<dbReference type="Gene3D" id="2.20.230.10">
    <property type="entry name" value="Resuscitation-promoting factor rpfb"/>
    <property type="match status" value="1"/>
</dbReference>
<keyword evidence="5" id="KW-1185">Reference proteome</keyword>
<evidence type="ECO:0000259" key="3">
    <source>
        <dbReference type="PROSITE" id="PS51109"/>
    </source>
</evidence>
<keyword evidence="1" id="KW-0732">Signal</keyword>
<dbReference type="InterPro" id="IPR011098">
    <property type="entry name" value="G5_dom"/>
</dbReference>
<dbReference type="PROSITE" id="PS51109">
    <property type="entry name" value="G5"/>
    <property type="match status" value="1"/>
</dbReference>
<dbReference type="AlphaFoldDB" id="A0A151B403"/>
<dbReference type="Proteomes" id="UP000075531">
    <property type="component" value="Unassembled WGS sequence"/>
</dbReference>
<dbReference type="Pfam" id="PF04294">
    <property type="entry name" value="VanW"/>
    <property type="match status" value="1"/>
</dbReference>
<reference evidence="4 5" key="1">
    <citation type="submission" date="2016-02" db="EMBL/GenBank/DDBJ databases">
        <title>Genome sequence of Clostridium tepidiprofundi DSM 19306.</title>
        <authorList>
            <person name="Poehlein A."/>
            <person name="Daniel R."/>
        </authorList>
    </citation>
    <scope>NUCLEOTIDE SEQUENCE [LARGE SCALE GENOMIC DNA]</scope>
    <source>
        <strain evidence="4 5">DSM 19306</strain>
    </source>
</reference>
<dbReference type="PANTHER" id="PTHR35788">
    <property type="entry name" value="EXPORTED PROTEIN-RELATED"/>
    <property type="match status" value="1"/>
</dbReference>